<feature type="region of interest" description="Disordered" evidence="1">
    <location>
        <begin position="85"/>
        <end position="104"/>
    </location>
</feature>
<reference evidence="2" key="1">
    <citation type="submission" date="2014-09" db="EMBL/GenBank/DDBJ databases">
        <authorList>
            <person name="Magalhaes I.L.F."/>
            <person name="Oliveira U."/>
            <person name="Santos F.R."/>
            <person name="Vidigal T.H.D.A."/>
            <person name="Brescovit A.D."/>
            <person name="Santos A.J."/>
        </authorList>
    </citation>
    <scope>NUCLEOTIDE SEQUENCE</scope>
    <source>
        <tissue evidence="2">Shoot tissue taken approximately 20 cm above the soil surface</tissue>
    </source>
</reference>
<name>A0A0A9HIT4_ARUDO</name>
<accession>A0A0A9HIT4</accession>
<evidence type="ECO:0000313" key="2">
    <source>
        <dbReference type="EMBL" id="JAE34781.1"/>
    </source>
</evidence>
<evidence type="ECO:0000256" key="1">
    <source>
        <dbReference type="SAM" id="MobiDB-lite"/>
    </source>
</evidence>
<dbReference type="EMBL" id="GBRH01163115">
    <property type="protein sequence ID" value="JAE34781.1"/>
    <property type="molecule type" value="Transcribed_RNA"/>
</dbReference>
<sequence length="104" mass="11404">MSDDQFQLEPLRSILSQLRGRLVLWEPLMFRSSSAVRSTVLPNPSLLTSSEDEAPLLGSSRNMYSSQLLLAAPLSIRDLIAASNGKPLGAGADRPMDSMSWSLW</sequence>
<reference evidence="2" key="2">
    <citation type="journal article" date="2015" name="Data Brief">
        <title>Shoot transcriptome of the giant reed, Arundo donax.</title>
        <authorList>
            <person name="Barrero R.A."/>
            <person name="Guerrero F.D."/>
            <person name="Moolhuijzen P."/>
            <person name="Goolsby J.A."/>
            <person name="Tidwell J."/>
            <person name="Bellgard S.E."/>
            <person name="Bellgard M.I."/>
        </authorList>
    </citation>
    <scope>NUCLEOTIDE SEQUENCE</scope>
    <source>
        <tissue evidence="2">Shoot tissue taken approximately 20 cm above the soil surface</tissue>
    </source>
</reference>
<dbReference type="AlphaFoldDB" id="A0A0A9HIT4"/>
<organism evidence="2">
    <name type="scientific">Arundo donax</name>
    <name type="common">Giant reed</name>
    <name type="synonym">Donax arundinaceus</name>
    <dbReference type="NCBI Taxonomy" id="35708"/>
    <lineage>
        <taxon>Eukaryota</taxon>
        <taxon>Viridiplantae</taxon>
        <taxon>Streptophyta</taxon>
        <taxon>Embryophyta</taxon>
        <taxon>Tracheophyta</taxon>
        <taxon>Spermatophyta</taxon>
        <taxon>Magnoliopsida</taxon>
        <taxon>Liliopsida</taxon>
        <taxon>Poales</taxon>
        <taxon>Poaceae</taxon>
        <taxon>PACMAD clade</taxon>
        <taxon>Arundinoideae</taxon>
        <taxon>Arundineae</taxon>
        <taxon>Arundo</taxon>
    </lineage>
</organism>
<proteinExistence type="predicted"/>
<protein>
    <submittedName>
        <fullName evidence="2">Uncharacterized protein</fullName>
    </submittedName>
</protein>